<dbReference type="VEuPathDB" id="FungiDB:ASPWEDRAFT_32255"/>
<dbReference type="InterPro" id="IPR018506">
    <property type="entry name" value="Cyt_B5_heme-BS"/>
</dbReference>
<comment type="similarity">
    <text evidence="4">Belongs to the ketopantoate reductase family.</text>
</comment>
<dbReference type="FunFam" id="3.20.20.70:FF:000062">
    <property type="entry name" value="Cytochrome b2, mitochondrial, putative"/>
    <property type="match status" value="1"/>
</dbReference>
<dbReference type="GO" id="GO:0008677">
    <property type="term" value="F:2-dehydropantoate 2-reductase activity"/>
    <property type="evidence" value="ECO:0007669"/>
    <property type="project" value="InterPro"/>
</dbReference>
<keyword evidence="9" id="KW-0479">Metal-binding</keyword>
<dbReference type="InterPro" id="IPR008927">
    <property type="entry name" value="6-PGluconate_DH-like_C_sf"/>
</dbReference>
<dbReference type="InterPro" id="IPR037458">
    <property type="entry name" value="L-MDH/L-LDH_FMN-bd"/>
</dbReference>
<evidence type="ECO:0000256" key="14">
    <source>
        <dbReference type="ARBA" id="ARBA00052399"/>
    </source>
</evidence>
<dbReference type="InterPro" id="IPR036400">
    <property type="entry name" value="Cyt_B5-like_heme/steroid_sf"/>
</dbReference>
<dbReference type="InterPro" id="IPR000262">
    <property type="entry name" value="FMN-dep_DH"/>
</dbReference>
<dbReference type="PRINTS" id="PR00363">
    <property type="entry name" value="CYTOCHROMEB5"/>
</dbReference>
<dbReference type="PANTHER" id="PTHR10578">
    <property type="entry name" value="S -2-HYDROXY-ACID OXIDASE-RELATED"/>
    <property type="match status" value="1"/>
</dbReference>
<dbReference type="EMBL" id="KV878216">
    <property type="protein sequence ID" value="OJJ31637.1"/>
    <property type="molecule type" value="Genomic_DNA"/>
</dbReference>
<dbReference type="InterPro" id="IPR013328">
    <property type="entry name" value="6PGD_dom2"/>
</dbReference>
<evidence type="ECO:0000256" key="1">
    <source>
        <dbReference type="ARBA" id="ARBA00001917"/>
    </source>
</evidence>
<evidence type="ECO:0000256" key="15">
    <source>
        <dbReference type="ARBA" id="ARBA00061137"/>
    </source>
</evidence>
<comment type="subcellular location">
    <subcellularLocation>
        <location evidence="3">Mitochondrion intermembrane space</location>
    </subcellularLocation>
</comment>
<evidence type="ECO:0000256" key="3">
    <source>
        <dbReference type="ARBA" id="ARBA00004569"/>
    </source>
</evidence>
<evidence type="ECO:0000256" key="13">
    <source>
        <dbReference type="ARBA" id="ARBA00023128"/>
    </source>
</evidence>
<dbReference type="EC" id="1.1.2.3" evidence="17"/>
<dbReference type="FunFam" id="3.40.50.720:FF:000609">
    <property type="entry name" value="2-dehydropantoate 2-reductase"/>
    <property type="match status" value="1"/>
</dbReference>
<dbReference type="SUPFAM" id="SSF51735">
    <property type="entry name" value="NAD(P)-binding Rossmann-fold domains"/>
    <property type="match status" value="1"/>
</dbReference>
<dbReference type="PROSITE" id="PS50255">
    <property type="entry name" value="CYTOCHROME_B5_2"/>
    <property type="match status" value="1"/>
</dbReference>
<dbReference type="STRING" id="1073089.A0A1L9R9V3"/>
<evidence type="ECO:0000256" key="18">
    <source>
        <dbReference type="ARBA" id="ARBA00068515"/>
    </source>
</evidence>
<keyword evidence="7" id="KW-0285">Flavoprotein</keyword>
<dbReference type="InterPro" id="IPR013785">
    <property type="entry name" value="Aldolase_TIM"/>
</dbReference>
<dbReference type="RefSeq" id="XP_040685314.1">
    <property type="nucleotide sequence ID" value="XM_040833638.1"/>
</dbReference>
<evidence type="ECO:0000256" key="7">
    <source>
        <dbReference type="ARBA" id="ARBA00022630"/>
    </source>
</evidence>
<organism evidence="21 22">
    <name type="scientific">Aspergillus wentii DTO 134E9</name>
    <dbReference type="NCBI Taxonomy" id="1073089"/>
    <lineage>
        <taxon>Eukaryota</taxon>
        <taxon>Fungi</taxon>
        <taxon>Dikarya</taxon>
        <taxon>Ascomycota</taxon>
        <taxon>Pezizomycotina</taxon>
        <taxon>Eurotiomycetes</taxon>
        <taxon>Eurotiomycetidae</taxon>
        <taxon>Eurotiales</taxon>
        <taxon>Aspergillaceae</taxon>
        <taxon>Aspergillus</taxon>
        <taxon>Aspergillus subgen. Cremei</taxon>
    </lineage>
</organism>
<keyword evidence="11" id="KW-0560">Oxidoreductase</keyword>
<keyword evidence="10" id="KW-0521">NADP</keyword>
<proteinExistence type="inferred from homology"/>
<dbReference type="Gene3D" id="1.10.1040.10">
    <property type="entry name" value="N-(1-d-carboxylethyl)-l-norvaline Dehydrogenase, domain 2"/>
    <property type="match status" value="1"/>
</dbReference>
<dbReference type="PROSITE" id="PS00191">
    <property type="entry name" value="CYTOCHROME_B5_1"/>
    <property type="match status" value="1"/>
</dbReference>
<evidence type="ECO:0000256" key="11">
    <source>
        <dbReference type="ARBA" id="ARBA00023002"/>
    </source>
</evidence>
<dbReference type="InterPro" id="IPR013752">
    <property type="entry name" value="KPA_reductase"/>
</dbReference>
<comment type="catalytic activity">
    <reaction evidence="14">
        <text>(S)-lactate + 2 Fe(III)-[cytochrome c] = 2 Fe(II)-[cytochrome c] + pyruvate + 2 H(+)</text>
        <dbReference type="Rhea" id="RHEA:19909"/>
        <dbReference type="Rhea" id="RHEA-COMP:10350"/>
        <dbReference type="Rhea" id="RHEA-COMP:14399"/>
        <dbReference type="ChEBI" id="CHEBI:15361"/>
        <dbReference type="ChEBI" id="CHEBI:15378"/>
        <dbReference type="ChEBI" id="CHEBI:16651"/>
        <dbReference type="ChEBI" id="CHEBI:29033"/>
        <dbReference type="ChEBI" id="CHEBI:29034"/>
        <dbReference type="EC" id="1.1.2.3"/>
    </reaction>
    <physiologicalReaction direction="left-to-right" evidence="14">
        <dbReference type="Rhea" id="RHEA:19910"/>
    </physiologicalReaction>
</comment>
<dbReference type="GeneID" id="63749486"/>
<dbReference type="SMART" id="SM01117">
    <property type="entry name" value="Cyt-b5"/>
    <property type="match status" value="1"/>
</dbReference>
<dbReference type="Gene3D" id="3.40.50.720">
    <property type="entry name" value="NAD(P)-binding Rossmann-like Domain"/>
    <property type="match status" value="1"/>
</dbReference>
<evidence type="ECO:0000313" key="21">
    <source>
        <dbReference type="EMBL" id="OJJ31637.1"/>
    </source>
</evidence>
<dbReference type="SUPFAM" id="SSF51395">
    <property type="entry name" value="FMN-linked oxidoreductases"/>
    <property type="match status" value="1"/>
</dbReference>
<dbReference type="PANTHER" id="PTHR10578:SF104">
    <property type="entry name" value="CYTOCHROME B2, MITOCHONDRIAL-RELATED"/>
    <property type="match status" value="1"/>
</dbReference>
<keyword evidence="22" id="KW-1185">Reference proteome</keyword>
<dbReference type="CDD" id="cd02922">
    <property type="entry name" value="FCB2_FMN"/>
    <property type="match status" value="1"/>
</dbReference>
<dbReference type="Pfam" id="PF08546">
    <property type="entry name" value="ApbA_C"/>
    <property type="match status" value="1"/>
</dbReference>
<evidence type="ECO:0000256" key="8">
    <source>
        <dbReference type="ARBA" id="ARBA00022643"/>
    </source>
</evidence>
<dbReference type="InterPro" id="IPR003710">
    <property type="entry name" value="ApbA"/>
</dbReference>
<evidence type="ECO:0000256" key="2">
    <source>
        <dbReference type="ARBA" id="ARBA00001970"/>
    </source>
</evidence>
<dbReference type="PROSITE" id="PS51349">
    <property type="entry name" value="FMN_HYDROXY_ACID_DH_2"/>
    <property type="match status" value="1"/>
</dbReference>
<dbReference type="GO" id="GO:0004460">
    <property type="term" value="F:L-lactate dehydrogenase (cytochrome) activity"/>
    <property type="evidence" value="ECO:0007669"/>
    <property type="project" value="UniProtKB-EC"/>
</dbReference>
<dbReference type="InterPro" id="IPR036291">
    <property type="entry name" value="NAD(P)-bd_dom_sf"/>
</dbReference>
<evidence type="ECO:0000256" key="16">
    <source>
        <dbReference type="ARBA" id="ARBA00061589"/>
    </source>
</evidence>
<evidence type="ECO:0000256" key="5">
    <source>
        <dbReference type="ARBA" id="ARBA00011881"/>
    </source>
</evidence>
<dbReference type="Pfam" id="PF02558">
    <property type="entry name" value="ApbA"/>
    <property type="match status" value="1"/>
</dbReference>
<dbReference type="Gene3D" id="3.10.120.10">
    <property type="entry name" value="Cytochrome b5-like heme/steroid binding domain"/>
    <property type="match status" value="1"/>
</dbReference>
<dbReference type="NCBIfam" id="TIGR00745">
    <property type="entry name" value="apbA_panE"/>
    <property type="match status" value="1"/>
</dbReference>
<dbReference type="InterPro" id="IPR013332">
    <property type="entry name" value="KPR_N"/>
</dbReference>
<dbReference type="AlphaFoldDB" id="A0A1L9R9V3"/>
<dbReference type="SUPFAM" id="SSF48179">
    <property type="entry name" value="6-phosphogluconate dehydrogenase C-terminal domain-like"/>
    <property type="match status" value="1"/>
</dbReference>
<dbReference type="GO" id="GO:0015940">
    <property type="term" value="P:pantothenate biosynthetic process"/>
    <property type="evidence" value="ECO:0007669"/>
    <property type="project" value="InterPro"/>
</dbReference>
<keyword evidence="6" id="KW-0349">Heme</keyword>
<sequence>MLTREEVEKHASAASCWVAIHGSVYDVTDFIPSHPGGSSVILRCAGKDATDEFDSVHDKELLQSLPASSFQGHIEAGILSKPGNEAASEPISEQGPPPLHTIINLHDFEDIARHHLPPPAWAYYSSGADDEIAKNNNQKAYSKISLRPRILRSIPAVDTSTNILGHAVSLPVYISPVGIAKFAHPDGECALFSAAGKEGILQMLANGSSFPIERVMEMRVRKEQPLFFQLYVNKDITKSEETVRRAVKAGASACVLTVDSPVVGKREKDERMNLQVQARDSSIQGQGVAKVMASSISPFIDWSILTWIRGLTALPIIIKGIQCVEDAVMAYRHGVQGIVLSNHGGRSQDTAQSPLLTLLEIRRHAPFLLKSNMQIFIDGGIRRGTDVLKALALGATAVGLGRPFLYSLSAGYGEEGVRRAIQILREEIEMNMVFLGVTRLEELGGHLVNSARLERDVTGCVKLMSEINVLLYGLGAIGSFYAFILQRNDRVRLTVVARSNYDAVKNNGILIESENDGHHRFHPYAVVKSAAELTSPVDYIVCAHKAIDQDSVPLLLKPAISEKTTIVIIQNGVGNEEPFRRVFPDCSILTCVTWVGATQINPGVVKHTKSEDMQIGLYPNPSLSPSTEQSRLETFSSLLTAGKTKFTILQDMQRQRWEKVVWNAAWNSLTTLTMVDTQSWLHSSPEATPFTRRLMAEVISVGRACGVELQDSLIDELLDRINSMPGIGSSMQTDAKNGRPMEVEVILGYPVRKARELKIQTPILETLFLLLTAVDGRLRG</sequence>
<dbReference type="GO" id="GO:0005758">
    <property type="term" value="C:mitochondrial intermembrane space"/>
    <property type="evidence" value="ECO:0007669"/>
    <property type="project" value="UniProtKB-SubCell"/>
</dbReference>
<accession>A0A1L9R9V3</accession>
<name>A0A1L9R9V3_ASPWE</name>
<dbReference type="Pfam" id="PF00173">
    <property type="entry name" value="Cyt-b5"/>
    <property type="match status" value="1"/>
</dbReference>
<evidence type="ECO:0000256" key="9">
    <source>
        <dbReference type="ARBA" id="ARBA00022723"/>
    </source>
</evidence>
<comment type="cofactor">
    <cofactor evidence="1">
        <name>FMN</name>
        <dbReference type="ChEBI" id="CHEBI:58210"/>
    </cofactor>
</comment>
<dbReference type="SUPFAM" id="SSF55856">
    <property type="entry name" value="Cytochrome b5-like heme/steroid binding domain"/>
    <property type="match status" value="1"/>
</dbReference>
<keyword evidence="8" id="KW-0288">FMN</keyword>
<comment type="similarity">
    <text evidence="15">In the C-terminal section; belongs to the FMN-dependent alpha-hydroxy acid dehydrogenase family.</text>
</comment>
<reference evidence="22" key="1">
    <citation type="journal article" date="2017" name="Genome Biol.">
        <title>Comparative genomics reveals high biological diversity and specific adaptations in the industrially and medically important fungal genus Aspergillus.</title>
        <authorList>
            <person name="de Vries R.P."/>
            <person name="Riley R."/>
            <person name="Wiebenga A."/>
            <person name="Aguilar-Osorio G."/>
            <person name="Amillis S."/>
            <person name="Uchima C.A."/>
            <person name="Anderluh G."/>
            <person name="Asadollahi M."/>
            <person name="Askin M."/>
            <person name="Barry K."/>
            <person name="Battaglia E."/>
            <person name="Bayram O."/>
            <person name="Benocci T."/>
            <person name="Braus-Stromeyer S.A."/>
            <person name="Caldana C."/>
            <person name="Canovas D."/>
            <person name="Cerqueira G.C."/>
            <person name="Chen F."/>
            <person name="Chen W."/>
            <person name="Choi C."/>
            <person name="Clum A."/>
            <person name="Dos Santos R.A."/>
            <person name="Damasio A.R."/>
            <person name="Diallinas G."/>
            <person name="Emri T."/>
            <person name="Fekete E."/>
            <person name="Flipphi M."/>
            <person name="Freyberg S."/>
            <person name="Gallo A."/>
            <person name="Gournas C."/>
            <person name="Habgood R."/>
            <person name="Hainaut M."/>
            <person name="Harispe M.L."/>
            <person name="Henrissat B."/>
            <person name="Hilden K.S."/>
            <person name="Hope R."/>
            <person name="Hossain A."/>
            <person name="Karabika E."/>
            <person name="Karaffa L."/>
            <person name="Karanyi Z."/>
            <person name="Krasevec N."/>
            <person name="Kuo A."/>
            <person name="Kusch H."/>
            <person name="LaButti K."/>
            <person name="Lagendijk E.L."/>
            <person name="Lapidus A."/>
            <person name="Levasseur A."/>
            <person name="Lindquist E."/>
            <person name="Lipzen A."/>
            <person name="Logrieco A.F."/>
            <person name="MacCabe A."/>
            <person name="Maekelae M.R."/>
            <person name="Malavazi I."/>
            <person name="Melin P."/>
            <person name="Meyer V."/>
            <person name="Mielnichuk N."/>
            <person name="Miskei M."/>
            <person name="Molnar A.P."/>
            <person name="Mule G."/>
            <person name="Ngan C.Y."/>
            <person name="Orejas M."/>
            <person name="Orosz E."/>
            <person name="Ouedraogo J.P."/>
            <person name="Overkamp K.M."/>
            <person name="Park H.-S."/>
            <person name="Perrone G."/>
            <person name="Piumi F."/>
            <person name="Punt P.J."/>
            <person name="Ram A.F."/>
            <person name="Ramon A."/>
            <person name="Rauscher S."/>
            <person name="Record E."/>
            <person name="Riano-Pachon D.M."/>
            <person name="Robert V."/>
            <person name="Roehrig J."/>
            <person name="Ruller R."/>
            <person name="Salamov A."/>
            <person name="Salih N.S."/>
            <person name="Samson R.A."/>
            <person name="Sandor E."/>
            <person name="Sanguinetti M."/>
            <person name="Schuetze T."/>
            <person name="Sepcic K."/>
            <person name="Shelest E."/>
            <person name="Sherlock G."/>
            <person name="Sophianopoulou V."/>
            <person name="Squina F.M."/>
            <person name="Sun H."/>
            <person name="Susca A."/>
            <person name="Todd R.B."/>
            <person name="Tsang A."/>
            <person name="Unkles S.E."/>
            <person name="van de Wiele N."/>
            <person name="van Rossen-Uffink D."/>
            <person name="Oliveira J.V."/>
            <person name="Vesth T.C."/>
            <person name="Visser J."/>
            <person name="Yu J.-H."/>
            <person name="Zhou M."/>
            <person name="Andersen M.R."/>
            <person name="Archer D.B."/>
            <person name="Baker S.E."/>
            <person name="Benoit I."/>
            <person name="Brakhage A.A."/>
            <person name="Braus G.H."/>
            <person name="Fischer R."/>
            <person name="Frisvad J.C."/>
            <person name="Goldman G.H."/>
            <person name="Houbraken J."/>
            <person name="Oakley B."/>
            <person name="Pocsi I."/>
            <person name="Scazzocchio C."/>
            <person name="Seiboth B."/>
            <person name="vanKuyk P.A."/>
            <person name="Wortman J."/>
            <person name="Dyer P.S."/>
            <person name="Grigoriev I.V."/>
        </authorList>
    </citation>
    <scope>NUCLEOTIDE SEQUENCE [LARGE SCALE GENOMIC DNA]</scope>
    <source>
        <strain evidence="22">DTO 134E9</strain>
    </source>
</reference>
<dbReference type="GO" id="GO:0020037">
    <property type="term" value="F:heme binding"/>
    <property type="evidence" value="ECO:0007669"/>
    <property type="project" value="InterPro"/>
</dbReference>
<dbReference type="InterPro" id="IPR037396">
    <property type="entry name" value="FMN_HAD"/>
</dbReference>
<evidence type="ECO:0000259" key="20">
    <source>
        <dbReference type="PROSITE" id="PS51349"/>
    </source>
</evidence>
<comment type="cofactor">
    <cofactor evidence="2">
        <name>heme b</name>
        <dbReference type="ChEBI" id="CHEBI:60344"/>
    </cofactor>
</comment>
<dbReference type="Gene3D" id="3.20.20.70">
    <property type="entry name" value="Aldolase class I"/>
    <property type="match status" value="1"/>
</dbReference>
<dbReference type="InterPro" id="IPR001199">
    <property type="entry name" value="Cyt_B5-like_heme/steroid-bd"/>
</dbReference>
<dbReference type="Pfam" id="PF01070">
    <property type="entry name" value="FMN_dh"/>
    <property type="match status" value="1"/>
</dbReference>
<evidence type="ECO:0000256" key="10">
    <source>
        <dbReference type="ARBA" id="ARBA00022857"/>
    </source>
</evidence>
<evidence type="ECO:0000256" key="17">
    <source>
        <dbReference type="ARBA" id="ARBA00066458"/>
    </source>
</evidence>
<dbReference type="FunFam" id="1.10.1040.10:FF:000017">
    <property type="entry name" value="2-dehydropantoate 2-reductase"/>
    <property type="match status" value="1"/>
</dbReference>
<feature type="domain" description="FMN hydroxy acid dehydrogenase" evidence="20">
    <location>
        <begin position="97"/>
        <end position="453"/>
    </location>
</feature>
<comment type="similarity">
    <text evidence="16">In the N-terminal section; belongs to the cytochrome b5 family.</text>
</comment>
<protein>
    <recommendedName>
        <fullName evidence="18">L-lactate dehydrogenase (cytochrome)</fullName>
        <ecNumber evidence="17">1.1.2.3</ecNumber>
    </recommendedName>
</protein>
<keyword evidence="13" id="KW-0496">Mitochondrion</keyword>
<keyword evidence="12" id="KW-0408">Iron</keyword>
<evidence type="ECO:0000256" key="4">
    <source>
        <dbReference type="ARBA" id="ARBA00007870"/>
    </source>
</evidence>
<gene>
    <name evidence="21" type="ORF">ASPWEDRAFT_32255</name>
</gene>
<dbReference type="GO" id="GO:0046872">
    <property type="term" value="F:metal ion binding"/>
    <property type="evidence" value="ECO:0007669"/>
    <property type="project" value="UniProtKB-KW"/>
</dbReference>
<dbReference type="OrthoDB" id="1925334at2759"/>
<dbReference type="Proteomes" id="UP000184383">
    <property type="component" value="Unassembled WGS sequence"/>
</dbReference>
<evidence type="ECO:0000259" key="19">
    <source>
        <dbReference type="PROSITE" id="PS50255"/>
    </source>
</evidence>
<evidence type="ECO:0000256" key="12">
    <source>
        <dbReference type="ARBA" id="ARBA00023004"/>
    </source>
</evidence>
<evidence type="ECO:0000256" key="6">
    <source>
        <dbReference type="ARBA" id="ARBA00022617"/>
    </source>
</evidence>
<evidence type="ECO:0000313" key="22">
    <source>
        <dbReference type="Proteomes" id="UP000184383"/>
    </source>
</evidence>
<comment type="subunit">
    <text evidence="5">Homotetramer.</text>
</comment>
<feature type="domain" description="Cytochrome b5 heme-binding" evidence="19">
    <location>
        <begin position="1"/>
        <end position="75"/>
    </location>
</feature>